<dbReference type="STRING" id="27835.A0A158QXL1"/>
<reference evidence="7 8" key="2">
    <citation type="submission" date="2018-11" db="EMBL/GenBank/DDBJ databases">
        <authorList>
            <consortium name="Pathogen Informatics"/>
        </authorList>
    </citation>
    <scope>NUCLEOTIDE SEQUENCE [LARGE SCALE GENOMIC DNA]</scope>
</reference>
<dbReference type="EC" id="5.2.1.8" evidence="2 5"/>
<keyword evidence="4 5" id="KW-0413">Isomerase</keyword>
<evidence type="ECO:0000256" key="1">
    <source>
        <dbReference type="ARBA" id="ARBA00000971"/>
    </source>
</evidence>
<evidence type="ECO:0000256" key="2">
    <source>
        <dbReference type="ARBA" id="ARBA00013194"/>
    </source>
</evidence>
<dbReference type="EMBL" id="UYSL01019852">
    <property type="protein sequence ID" value="VDL70626.1"/>
    <property type="molecule type" value="Genomic_DNA"/>
</dbReference>
<dbReference type="GO" id="GO:0033017">
    <property type="term" value="C:sarcoplasmic reticulum membrane"/>
    <property type="evidence" value="ECO:0007669"/>
    <property type="project" value="TreeGrafter"/>
</dbReference>
<evidence type="ECO:0000259" key="6">
    <source>
        <dbReference type="PROSITE" id="PS50059"/>
    </source>
</evidence>
<dbReference type="Gene3D" id="3.10.50.40">
    <property type="match status" value="1"/>
</dbReference>
<dbReference type="GO" id="GO:0003755">
    <property type="term" value="F:peptidyl-prolyl cis-trans isomerase activity"/>
    <property type="evidence" value="ECO:0007669"/>
    <property type="project" value="UniProtKB-KW"/>
</dbReference>
<dbReference type="InterPro" id="IPR001179">
    <property type="entry name" value="PPIase_FKBP_dom"/>
</dbReference>
<accession>A0A158QXL1</accession>
<dbReference type="AlphaFoldDB" id="A0A158QXL1"/>
<reference evidence="9" key="1">
    <citation type="submission" date="2016-04" db="UniProtKB">
        <authorList>
            <consortium name="WormBaseParasite"/>
        </authorList>
    </citation>
    <scope>IDENTIFICATION</scope>
</reference>
<evidence type="ECO:0000256" key="3">
    <source>
        <dbReference type="ARBA" id="ARBA00023110"/>
    </source>
</evidence>
<sequence length="154" mass="16758">MSYLTLTQLKWKLYSFALMDVNVVKYEAYKDIIVSDTSCIKRSKANDGASRCDCEACNFGDGTKNNGSVTCHSVLTLQHGKKVDSSRDRGSPFKFKIGEGEVIKRWDQGVAQTFVGQRAKLTTSHDLGYGSGGVPGAIPSNSTLIIDVELISVN</sequence>
<dbReference type="PANTHER" id="PTHR10516:SF443">
    <property type="entry name" value="FK506-BINDING PROTEIN 59-RELATED"/>
    <property type="match status" value="1"/>
</dbReference>
<dbReference type="Proteomes" id="UP000271162">
    <property type="component" value="Unassembled WGS sequence"/>
</dbReference>
<dbReference type="PANTHER" id="PTHR10516">
    <property type="entry name" value="PEPTIDYL-PROLYL CIS-TRANS ISOMERASE"/>
    <property type="match status" value="1"/>
</dbReference>
<evidence type="ECO:0000256" key="4">
    <source>
        <dbReference type="ARBA" id="ARBA00023235"/>
    </source>
</evidence>
<dbReference type="Pfam" id="PF00254">
    <property type="entry name" value="FKBP_C"/>
    <property type="match status" value="1"/>
</dbReference>
<dbReference type="WBParaSite" id="NBR_0000703601-mRNA-1">
    <property type="protein sequence ID" value="NBR_0000703601-mRNA-1"/>
    <property type="gene ID" value="NBR_0000703601"/>
</dbReference>
<dbReference type="SUPFAM" id="SSF54534">
    <property type="entry name" value="FKBP-like"/>
    <property type="match status" value="1"/>
</dbReference>
<proteinExistence type="predicted"/>
<dbReference type="PROSITE" id="PS50059">
    <property type="entry name" value="FKBP_PPIASE"/>
    <property type="match status" value="1"/>
</dbReference>
<organism evidence="9">
    <name type="scientific">Nippostrongylus brasiliensis</name>
    <name type="common">Rat hookworm</name>
    <dbReference type="NCBI Taxonomy" id="27835"/>
    <lineage>
        <taxon>Eukaryota</taxon>
        <taxon>Metazoa</taxon>
        <taxon>Ecdysozoa</taxon>
        <taxon>Nematoda</taxon>
        <taxon>Chromadorea</taxon>
        <taxon>Rhabditida</taxon>
        <taxon>Rhabditina</taxon>
        <taxon>Rhabditomorpha</taxon>
        <taxon>Strongyloidea</taxon>
        <taxon>Heligmosomidae</taxon>
        <taxon>Nippostrongylus</taxon>
    </lineage>
</organism>
<name>A0A158QXL1_NIPBR</name>
<comment type="catalytic activity">
    <reaction evidence="1 5">
        <text>[protein]-peptidylproline (omega=180) = [protein]-peptidylproline (omega=0)</text>
        <dbReference type="Rhea" id="RHEA:16237"/>
        <dbReference type="Rhea" id="RHEA-COMP:10747"/>
        <dbReference type="Rhea" id="RHEA-COMP:10748"/>
        <dbReference type="ChEBI" id="CHEBI:83833"/>
        <dbReference type="ChEBI" id="CHEBI:83834"/>
        <dbReference type="EC" id="5.2.1.8"/>
    </reaction>
</comment>
<keyword evidence="8" id="KW-1185">Reference proteome</keyword>
<dbReference type="InterPro" id="IPR050689">
    <property type="entry name" value="FKBP-type_PPIase"/>
</dbReference>
<evidence type="ECO:0000313" key="9">
    <source>
        <dbReference type="WBParaSite" id="NBR_0000703601-mRNA-1"/>
    </source>
</evidence>
<gene>
    <name evidence="7" type="ORF">NBR_LOCUS7037</name>
</gene>
<keyword evidence="3 5" id="KW-0697">Rotamase</keyword>
<evidence type="ECO:0000256" key="5">
    <source>
        <dbReference type="PROSITE-ProRule" id="PRU00277"/>
    </source>
</evidence>
<feature type="domain" description="PPIase FKBP-type" evidence="6">
    <location>
        <begin position="66"/>
        <end position="154"/>
    </location>
</feature>
<protein>
    <recommendedName>
        <fullName evidence="2 5">peptidylprolyl isomerase</fullName>
        <ecNumber evidence="2 5">5.2.1.8</ecNumber>
    </recommendedName>
</protein>
<evidence type="ECO:0000313" key="8">
    <source>
        <dbReference type="Proteomes" id="UP000271162"/>
    </source>
</evidence>
<dbReference type="InterPro" id="IPR046357">
    <property type="entry name" value="PPIase_dom_sf"/>
</dbReference>
<evidence type="ECO:0000313" key="7">
    <source>
        <dbReference type="EMBL" id="VDL70626.1"/>
    </source>
</evidence>